<sequence length="74" mass="8717">MFALNPKLVCSLYLLIFVIPFGDGEFSLNEKAKIKTERQRVAEWRKPLTQTVFDWTRKPRKTTVWSSLMRAISK</sequence>
<keyword evidence="3" id="KW-1185">Reference proteome</keyword>
<proteinExistence type="predicted"/>
<comment type="caution">
    <text evidence="2">The sequence shown here is derived from an EMBL/GenBank/DDBJ whole genome shotgun (WGS) entry which is preliminary data.</text>
</comment>
<dbReference type="AlphaFoldDB" id="A0A504Z412"/>
<dbReference type="EMBL" id="SUNJ01003347">
    <property type="protein sequence ID" value="TPP65327.1"/>
    <property type="molecule type" value="Genomic_DNA"/>
</dbReference>
<organism evidence="2 3">
    <name type="scientific">Fasciola gigantica</name>
    <name type="common">Giant liver fluke</name>
    <dbReference type="NCBI Taxonomy" id="46835"/>
    <lineage>
        <taxon>Eukaryota</taxon>
        <taxon>Metazoa</taxon>
        <taxon>Spiralia</taxon>
        <taxon>Lophotrochozoa</taxon>
        <taxon>Platyhelminthes</taxon>
        <taxon>Trematoda</taxon>
        <taxon>Digenea</taxon>
        <taxon>Plagiorchiida</taxon>
        <taxon>Echinostomata</taxon>
        <taxon>Echinostomatoidea</taxon>
        <taxon>Fasciolidae</taxon>
        <taxon>Fasciola</taxon>
    </lineage>
</organism>
<protein>
    <submittedName>
        <fullName evidence="2">Uncharacterized protein</fullName>
    </submittedName>
</protein>
<accession>A0A504Z412</accession>
<dbReference type="Proteomes" id="UP000316759">
    <property type="component" value="Unassembled WGS sequence"/>
</dbReference>
<feature type="signal peptide" evidence="1">
    <location>
        <begin position="1"/>
        <end position="24"/>
    </location>
</feature>
<evidence type="ECO:0000256" key="1">
    <source>
        <dbReference type="SAM" id="SignalP"/>
    </source>
</evidence>
<evidence type="ECO:0000313" key="3">
    <source>
        <dbReference type="Proteomes" id="UP000316759"/>
    </source>
</evidence>
<evidence type="ECO:0000313" key="2">
    <source>
        <dbReference type="EMBL" id="TPP65327.1"/>
    </source>
</evidence>
<feature type="chain" id="PRO_5021236050" evidence="1">
    <location>
        <begin position="25"/>
        <end position="74"/>
    </location>
</feature>
<name>A0A504Z412_FASGI</name>
<keyword evidence="1" id="KW-0732">Signal</keyword>
<gene>
    <name evidence="2" type="ORF">FGIG_00501</name>
</gene>
<reference evidence="2 3" key="1">
    <citation type="submission" date="2019-04" db="EMBL/GenBank/DDBJ databases">
        <title>Annotation for the trematode Fasciola gigantica.</title>
        <authorList>
            <person name="Choi Y.-J."/>
        </authorList>
    </citation>
    <scope>NUCLEOTIDE SEQUENCE [LARGE SCALE GENOMIC DNA]</scope>
    <source>
        <strain evidence="2">Uganda_cow_1</strain>
    </source>
</reference>